<reference evidence="7 8" key="1">
    <citation type="submission" date="2016-10" db="EMBL/GenBank/DDBJ databases">
        <authorList>
            <person name="de Groot N.N."/>
        </authorList>
    </citation>
    <scope>NUCLEOTIDE SEQUENCE [LARGE SCALE GENOMIC DNA]</scope>
    <source>
        <strain evidence="8">E92,LMG 26720,CCM 7988</strain>
    </source>
</reference>
<evidence type="ECO:0000313" key="8">
    <source>
        <dbReference type="Proteomes" id="UP000199306"/>
    </source>
</evidence>
<evidence type="ECO:0000313" key="7">
    <source>
        <dbReference type="EMBL" id="SFP92453.1"/>
    </source>
</evidence>
<dbReference type="InterPro" id="IPR027417">
    <property type="entry name" value="P-loop_NTPase"/>
</dbReference>
<evidence type="ECO:0000259" key="6">
    <source>
        <dbReference type="Pfam" id="PF00485"/>
    </source>
</evidence>
<dbReference type="GO" id="GO:0004849">
    <property type="term" value="F:uridine kinase activity"/>
    <property type="evidence" value="ECO:0007669"/>
    <property type="project" value="UniProtKB-EC"/>
</dbReference>
<keyword evidence="5 7" id="KW-0418">Kinase</keyword>
<evidence type="ECO:0000256" key="3">
    <source>
        <dbReference type="ARBA" id="ARBA00022679"/>
    </source>
</evidence>
<dbReference type="GO" id="GO:0044206">
    <property type="term" value="P:UMP salvage"/>
    <property type="evidence" value="ECO:0007669"/>
    <property type="project" value="UniProtKB-UniPathway"/>
</dbReference>
<dbReference type="UniPathway" id="UPA00574">
    <property type="reaction ID" value="UER00637"/>
</dbReference>
<gene>
    <name evidence="7" type="ORF">SAMN04515674_10787</name>
</gene>
<evidence type="ECO:0000256" key="5">
    <source>
        <dbReference type="ARBA" id="ARBA00022777"/>
    </source>
</evidence>
<dbReference type="Proteomes" id="UP000199306">
    <property type="component" value="Unassembled WGS sequence"/>
</dbReference>
<dbReference type="STRING" id="1079859.SAMN04515674_10787"/>
<dbReference type="InterPro" id="IPR006083">
    <property type="entry name" value="PRK/URK"/>
</dbReference>
<dbReference type="CDD" id="cd02023">
    <property type="entry name" value="UMPK"/>
    <property type="match status" value="1"/>
</dbReference>
<sequence>MTNDQRPFIVGITGGSASGKTLFLKQLLAALPEEAICLLSQDNYYRPLDQQIKDENGVENFDLPESMDDEALANDIKKLLNWEIVEKKEYTFNNKNIVPKMLRFEPKPIIVVEGIFVFHYPEVAKLIDLKVFIDAKNKIKLNRRIKRDNEERGYDLMDVMYRWKNHVQPTYKKYIRPYKKMCDIVIPNNENFQKGLNVLVYYLRSHIH</sequence>
<dbReference type="AlphaFoldDB" id="A0A1I5UB00"/>
<dbReference type="OrthoDB" id="9777642at2"/>
<evidence type="ECO:0000256" key="2">
    <source>
        <dbReference type="ARBA" id="ARBA00012137"/>
    </source>
</evidence>
<name>A0A1I5UB00_9BACT</name>
<keyword evidence="4" id="KW-0547">Nucleotide-binding</keyword>
<dbReference type="RefSeq" id="WP_092017718.1">
    <property type="nucleotide sequence ID" value="NZ_FOXH01000007.1"/>
</dbReference>
<dbReference type="PANTHER" id="PTHR10285">
    <property type="entry name" value="URIDINE KINASE"/>
    <property type="match status" value="1"/>
</dbReference>
<dbReference type="NCBIfam" id="NF004018">
    <property type="entry name" value="PRK05480.1"/>
    <property type="match status" value="1"/>
</dbReference>
<keyword evidence="8" id="KW-1185">Reference proteome</keyword>
<feature type="domain" description="Phosphoribulokinase/uridine kinase" evidence="6">
    <location>
        <begin position="9"/>
        <end position="188"/>
    </location>
</feature>
<dbReference type="EMBL" id="FOXH01000007">
    <property type="protein sequence ID" value="SFP92453.1"/>
    <property type="molecule type" value="Genomic_DNA"/>
</dbReference>
<dbReference type="GO" id="GO:0005524">
    <property type="term" value="F:ATP binding"/>
    <property type="evidence" value="ECO:0007669"/>
    <property type="project" value="InterPro"/>
</dbReference>
<dbReference type="Pfam" id="PF00485">
    <property type="entry name" value="PRK"/>
    <property type="match status" value="1"/>
</dbReference>
<dbReference type="SUPFAM" id="SSF52540">
    <property type="entry name" value="P-loop containing nucleoside triphosphate hydrolases"/>
    <property type="match status" value="1"/>
</dbReference>
<accession>A0A1I5UB00</accession>
<dbReference type="PRINTS" id="PR00988">
    <property type="entry name" value="URIDINKINASE"/>
</dbReference>
<evidence type="ECO:0000256" key="1">
    <source>
        <dbReference type="ARBA" id="ARBA00004690"/>
    </source>
</evidence>
<dbReference type="InterPro" id="IPR000764">
    <property type="entry name" value="Uridine_kinase-like"/>
</dbReference>
<comment type="pathway">
    <text evidence="1">Pyrimidine metabolism; UMP biosynthesis via salvage pathway; UMP from uridine: step 1/1.</text>
</comment>
<keyword evidence="3" id="KW-0808">Transferase</keyword>
<protein>
    <recommendedName>
        <fullName evidence="2">uridine/cytidine kinase</fullName>
        <ecNumber evidence="2">2.7.1.48</ecNumber>
    </recommendedName>
</protein>
<organism evidence="7 8">
    <name type="scientific">Pseudarcicella hirudinis</name>
    <dbReference type="NCBI Taxonomy" id="1079859"/>
    <lineage>
        <taxon>Bacteria</taxon>
        <taxon>Pseudomonadati</taxon>
        <taxon>Bacteroidota</taxon>
        <taxon>Cytophagia</taxon>
        <taxon>Cytophagales</taxon>
        <taxon>Flectobacillaceae</taxon>
        <taxon>Pseudarcicella</taxon>
    </lineage>
</organism>
<evidence type="ECO:0000256" key="4">
    <source>
        <dbReference type="ARBA" id="ARBA00022741"/>
    </source>
</evidence>
<proteinExistence type="predicted"/>
<dbReference type="Gene3D" id="3.40.50.300">
    <property type="entry name" value="P-loop containing nucleotide triphosphate hydrolases"/>
    <property type="match status" value="1"/>
</dbReference>
<dbReference type="EC" id="2.7.1.48" evidence="2"/>